<feature type="region of interest" description="Disordered" evidence="2">
    <location>
        <begin position="527"/>
        <end position="557"/>
    </location>
</feature>
<dbReference type="Gene3D" id="3.40.50.2060">
    <property type="match status" value="1"/>
</dbReference>
<evidence type="ECO:0000313" key="3">
    <source>
        <dbReference type="EMBL" id="KAJ9604359.1"/>
    </source>
</evidence>
<protein>
    <submittedName>
        <fullName evidence="3">Syntaxin binding protein 1</fullName>
    </submittedName>
</protein>
<feature type="compositionally biased region" description="Polar residues" evidence="2">
    <location>
        <begin position="529"/>
        <end position="542"/>
    </location>
</feature>
<proteinExistence type="inferred from homology"/>
<gene>
    <name evidence="3" type="primary">sec1</name>
    <name evidence="3" type="ORF">H2200_011193</name>
</gene>
<comment type="caution">
    <text evidence="3">The sequence shown here is derived from an EMBL/GenBank/DDBJ whole genome shotgun (WGS) entry which is preliminary data.</text>
</comment>
<evidence type="ECO:0000256" key="1">
    <source>
        <dbReference type="ARBA" id="ARBA00009884"/>
    </source>
</evidence>
<dbReference type="InterPro" id="IPR043154">
    <property type="entry name" value="Sec-1-like_dom1"/>
</dbReference>
<dbReference type="EMBL" id="JAPDRK010000019">
    <property type="protein sequence ID" value="KAJ9604359.1"/>
    <property type="molecule type" value="Genomic_DNA"/>
</dbReference>
<dbReference type="Proteomes" id="UP001172673">
    <property type="component" value="Unassembled WGS sequence"/>
</dbReference>
<dbReference type="InterPro" id="IPR027482">
    <property type="entry name" value="Sec1-like_dom2"/>
</dbReference>
<dbReference type="InterPro" id="IPR036045">
    <property type="entry name" value="Sec1-like_sf"/>
</dbReference>
<dbReference type="AlphaFoldDB" id="A0AA38X059"/>
<feature type="compositionally biased region" description="Basic residues" evidence="2">
    <location>
        <begin position="721"/>
        <end position="739"/>
    </location>
</feature>
<comment type="similarity">
    <text evidence="1">Belongs to the STXBP/unc-18/SEC1 family.</text>
</comment>
<evidence type="ECO:0000313" key="4">
    <source>
        <dbReference type="Proteomes" id="UP001172673"/>
    </source>
</evidence>
<dbReference type="GO" id="GO:0016192">
    <property type="term" value="P:vesicle-mediated transport"/>
    <property type="evidence" value="ECO:0007669"/>
    <property type="project" value="InterPro"/>
</dbReference>
<dbReference type="PIRSF" id="PIRSF005715">
    <property type="entry name" value="VPS45_Sec1"/>
    <property type="match status" value="1"/>
</dbReference>
<feature type="compositionally biased region" description="Pro residues" evidence="2">
    <location>
        <begin position="697"/>
        <end position="707"/>
    </location>
</feature>
<feature type="region of interest" description="Disordered" evidence="2">
    <location>
        <begin position="617"/>
        <end position="739"/>
    </location>
</feature>
<dbReference type="InterPro" id="IPR001619">
    <property type="entry name" value="Sec1-like"/>
</dbReference>
<dbReference type="Gene3D" id="3.90.830.10">
    <property type="entry name" value="Syntaxin Binding Protein 1, Chain A, domain 2"/>
    <property type="match status" value="1"/>
</dbReference>
<dbReference type="InterPro" id="IPR043127">
    <property type="entry name" value="Sec-1-like_dom3a"/>
</dbReference>
<evidence type="ECO:0000256" key="2">
    <source>
        <dbReference type="SAM" id="MobiDB-lite"/>
    </source>
</evidence>
<dbReference type="Pfam" id="PF00995">
    <property type="entry name" value="Sec1"/>
    <property type="match status" value="1"/>
</dbReference>
<dbReference type="Gene3D" id="1.25.40.60">
    <property type="match status" value="1"/>
</dbReference>
<accession>A0AA38X059</accession>
<reference evidence="3" key="1">
    <citation type="submission" date="2022-10" db="EMBL/GenBank/DDBJ databases">
        <title>Culturing micro-colonial fungi from biological soil crusts in the Mojave desert and describing Neophaeococcomyces mojavensis, and introducing the new genera and species Taxawa tesnikishii.</title>
        <authorList>
            <person name="Kurbessoian T."/>
            <person name="Stajich J.E."/>
        </authorList>
    </citation>
    <scope>NUCLEOTIDE SEQUENCE</scope>
    <source>
        <strain evidence="3">TK_41</strain>
    </source>
</reference>
<dbReference type="PANTHER" id="PTHR11679">
    <property type="entry name" value="VESICLE PROTEIN SORTING-ASSOCIATED"/>
    <property type="match status" value="1"/>
</dbReference>
<keyword evidence="4" id="KW-1185">Reference proteome</keyword>
<dbReference type="Gene3D" id="3.40.50.1910">
    <property type="match status" value="1"/>
</dbReference>
<dbReference type="SUPFAM" id="SSF56815">
    <property type="entry name" value="Sec1/munc18-like (SM) proteins"/>
    <property type="match status" value="1"/>
</dbReference>
<feature type="compositionally biased region" description="Pro residues" evidence="2">
    <location>
        <begin position="634"/>
        <end position="645"/>
    </location>
</feature>
<organism evidence="3 4">
    <name type="scientific">Cladophialophora chaetospira</name>
    <dbReference type="NCBI Taxonomy" id="386627"/>
    <lineage>
        <taxon>Eukaryota</taxon>
        <taxon>Fungi</taxon>
        <taxon>Dikarya</taxon>
        <taxon>Ascomycota</taxon>
        <taxon>Pezizomycotina</taxon>
        <taxon>Eurotiomycetes</taxon>
        <taxon>Chaetothyriomycetidae</taxon>
        <taxon>Chaetothyriales</taxon>
        <taxon>Herpotrichiellaceae</taxon>
        <taxon>Cladophialophora</taxon>
    </lineage>
</organism>
<sequence length="739" mass="83217">MATSILDIQRNLILDTIRATSGRDWKILILDEQSKRLIYNATKEDDILNCNIINIESIEDRRQGSSDTDAIYLLSPLPHIVECLKADLARKRYRRAYLIWTSQLPRGLGEELFRSESRKQLIADSRSLNVEYFPREANLVTFREPWSFHLLFHSQCDSLVKSHLDSITQKIVSICVSLGEYPLIRFYKPREHERHPADVLCYHLASFVQSALDDYARDPRNDFPPQNQGNRPRAVLLVTSRSMDLMSPFVHELTYQAMAMDLLPIRDDDDKITYRNIIRRGQPDQEEKEVEITEKDNLWVGHRHMHMKDLLVQLSEEFKKFQARNPQFADNDGQPASINTIKDMLAGLPEFQEGKEAFSLHIDMAEKCAKIFADHKLLDVVSVEQSLSTAVDEDNKKPKNLADQVVRLLDDDSVVHEDRVRLLILYILYKNGILRGDIEKLRCHGELSPMDGEIIYNLITLGARVEKQLKDTTVTPPPLFPPKLRDANSNIEEVSLSRFEPALRYMLEEQCTGTLDSTVFPPVKPHLSDPNSQANLSQSSLRNAGKPTWAQARSTSNKPRQRIIVFMGGGATYAEARACYEVSRLAGKEVFLATTHMITPKTFLRQVSLLSSGRKQLDLPMDRAPPKLPAWMNEPPPQAQQPRPPGQAGTNGRSPNPPTNAMANMNLGGGGSRPSSSAPPNGIRPGVGTSPAGSRPSPSPAPSPAPPMGKAYASPDEGFPHKLKKDKEKKHHLGLFKKH</sequence>
<name>A0AA38X059_9EURO</name>